<dbReference type="EMBL" id="JAACXV010000384">
    <property type="protein sequence ID" value="KAF7278856.1"/>
    <property type="molecule type" value="Genomic_DNA"/>
</dbReference>
<dbReference type="Pfam" id="PF16158">
    <property type="entry name" value="N_BRCA1_IG"/>
    <property type="match status" value="1"/>
</dbReference>
<comment type="caution">
    <text evidence="2">The sequence shown here is derived from an EMBL/GenBank/DDBJ whole genome shotgun (WGS) entry which is preliminary data.</text>
</comment>
<sequence length="241" mass="26337">MDVDNGSSDGGGSFDIEQSLLQQFSCMGTTDKDELVKQLQKLLGSPSHLNNSAAAFFLDMNNWNLQAAICSYLDIEAPNILPSMALVSDPVATETESIEPNTKFQKYWHICNNGNEQWPVGCSVQCSQGNNFGTNSMSLPALNPGEGVHVCLDMTSPSAPGIYQSKWRACTPSGSYFGDPMWVILTVVEQGTIELTEQLSHFNELGAIPPLAPQVFNPFIRQTLHQGESNKDTAPPDEMYQ</sequence>
<dbReference type="CDD" id="cd14349">
    <property type="entry name" value="UBA_CF106"/>
    <property type="match status" value="1"/>
</dbReference>
<dbReference type="Proteomes" id="UP000625711">
    <property type="component" value="Unassembled WGS sequence"/>
</dbReference>
<dbReference type="PANTHER" id="PTHR20930">
    <property type="entry name" value="OVARIAN CARCINOMA ANTIGEN CA125-RELATED"/>
    <property type="match status" value="1"/>
</dbReference>
<dbReference type="InterPro" id="IPR032350">
    <property type="entry name" value="Nbr1_FW"/>
</dbReference>
<dbReference type="GO" id="GO:0016236">
    <property type="term" value="P:macroautophagy"/>
    <property type="evidence" value="ECO:0007669"/>
    <property type="project" value="TreeGrafter"/>
</dbReference>
<dbReference type="GO" id="GO:0043130">
    <property type="term" value="F:ubiquitin binding"/>
    <property type="evidence" value="ECO:0007669"/>
    <property type="project" value="TreeGrafter"/>
</dbReference>
<dbReference type="CDD" id="cd14947">
    <property type="entry name" value="NBR1_like"/>
    <property type="match status" value="1"/>
</dbReference>
<evidence type="ECO:0000313" key="3">
    <source>
        <dbReference type="Proteomes" id="UP000625711"/>
    </source>
</evidence>
<organism evidence="2 3">
    <name type="scientific">Rhynchophorus ferrugineus</name>
    <name type="common">Red palm weevil</name>
    <name type="synonym">Curculio ferrugineus</name>
    <dbReference type="NCBI Taxonomy" id="354439"/>
    <lineage>
        <taxon>Eukaryota</taxon>
        <taxon>Metazoa</taxon>
        <taxon>Ecdysozoa</taxon>
        <taxon>Arthropoda</taxon>
        <taxon>Hexapoda</taxon>
        <taxon>Insecta</taxon>
        <taxon>Pterygota</taxon>
        <taxon>Neoptera</taxon>
        <taxon>Endopterygota</taxon>
        <taxon>Coleoptera</taxon>
        <taxon>Polyphaga</taxon>
        <taxon>Cucujiformia</taxon>
        <taxon>Curculionidae</taxon>
        <taxon>Dryophthorinae</taxon>
        <taxon>Rhynchophorus</taxon>
    </lineage>
</organism>
<dbReference type="InterPro" id="IPR009060">
    <property type="entry name" value="UBA-like_sf"/>
</dbReference>
<dbReference type="PROSITE" id="PS51281">
    <property type="entry name" value="TAP_C"/>
    <property type="match status" value="1"/>
</dbReference>
<dbReference type="Pfam" id="PF14555">
    <property type="entry name" value="UBA_4"/>
    <property type="match status" value="1"/>
</dbReference>
<accession>A0A834IGY9</accession>
<dbReference type="OrthoDB" id="661148at2759"/>
<dbReference type="GO" id="GO:0005634">
    <property type="term" value="C:nucleus"/>
    <property type="evidence" value="ECO:0007669"/>
    <property type="project" value="InterPro"/>
</dbReference>
<dbReference type="PANTHER" id="PTHR20930:SF0">
    <property type="entry name" value="PROTEIN ILRUN"/>
    <property type="match status" value="1"/>
</dbReference>
<dbReference type="InterPro" id="IPR005637">
    <property type="entry name" value="TAP_C_dom"/>
</dbReference>
<proteinExistence type="predicted"/>
<dbReference type="Gene3D" id="2.60.40.10">
    <property type="entry name" value="Immunoglobulins"/>
    <property type="match status" value="1"/>
</dbReference>
<dbReference type="GO" id="GO:0000407">
    <property type="term" value="C:phagophore assembly site"/>
    <property type="evidence" value="ECO:0007669"/>
    <property type="project" value="TreeGrafter"/>
</dbReference>
<evidence type="ECO:0000259" key="1">
    <source>
        <dbReference type="PROSITE" id="PS51281"/>
    </source>
</evidence>
<protein>
    <recommendedName>
        <fullName evidence="1">TAP-C domain-containing protein</fullName>
    </recommendedName>
</protein>
<dbReference type="AlphaFoldDB" id="A0A834IGY9"/>
<dbReference type="SUPFAM" id="SSF46934">
    <property type="entry name" value="UBA-like"/>
    <property type="match status" value="1"/>
</dbReference>
<dbReference type="InterPro" id="IPR013783">
    <property type="entry name" value="Ig-like_fold"/>
</dbReference>
<evidence type="ECO:0000313" key="2">
    <source>
        <dbReference type="EMBL" id="KAF7278856.1"/>
    </source>
</evidence>
<name>A0A834IGY9_RHYFE</name>
<feature type="domain" description="TAP-C" evidence="1">
    <location>
        <begin position="34"/>
        <end position="89"/>
    </location>
</feature>
<dbReference type="InterPro" id="IPR039517">
    <property type="entry name" value="C6orf106_UBA-like"/>
</dbReference>
<keyword evidence="3" id="KW-1185">Reference proteome</keyword>
<dbReference type="Gene3D" id="1.10.8.10">
    <property type="entry name" value="DNA helicase RuvA subunit, C-terminal domain"/>
    <property type="match status" value="1"/>
</dbReference>
<gene>
    <name evidence="2" type="ORF">GWI33_007919</name>
</gene>
<reference evidence="2" key="1">
    <citation type="submission" date="2020-08" db="EMBL/GenBank/DDBJ databases">
        <title>Genome sequencing and assembly of the red palm weevil Rhynchophorus ferrugineus.</title>
        <authorList>
            <person name="Dias G.B."/>
            <person name="Bergman C.M."/>
            <person name="Manee M."/>
        </authorList>
    </citation>
    <scope>NUCLEOTIDE SEQUENCE</scope>
    <source>
        <strain evidence="2">AA-2017</strain>
        <tissue evidence="2">Whole larva</tissue>
    </source>
</reference>
<dbReference type="GO" id="GO:0051028">
    <property type="term" value="P:mRNA transport"/>
    <property type="evidence" value="ECO:0007669"/>
    <property type="project" value="InterPro"/>
</dbReference>